<accession>A0A381V1Q0</accession>
<evidence type="ECO:0000313" key="1">
    <source>
        <dbReference type="EMBL" id="SVA33758.1"/>
    </source>
</evidence>
<name>A0A381V1Q0_9ZZZZ</name>
<dbReference type="PANTHER" id="PTHR20883">
    <property type="entry name" value="PHYTANOYL-COA DIOXYGENASE DOMAIN CONTAINING 1"/>
    <property type="match status" value="1"/>
</dbReference>
<dbReference type="AlphaFoldDB" id="A0A381V1Q0"/>
<dbReference type="Gene3D" id="2.60.120.620">
    <property type="entry name" value="q2cbj1_9rhob like domain"/>
    <property type="match status" value="1"/>
</dbReference>
<dbReference type="InterPro" id="IPR008775">
    <property type="entry name" value="Phytyl_CoA_dOase-like"/>
</dbReference>
<proteinExistence type="predicted"/>
<dbReference type="SUPFAM" id="SSF51197">
    <property type="entry name" value="Clavaminate synthase-like"/>
    <property type="match status" value="1"/>
</dbReference>
<dbReference type="GO" id="GO:0046872">
    <property type="term" value="F:metal ion binding"/>
    <property type="evidence" value="ECO:0007669"/>
    <property type="project" value="UniProtKB-ARBA"/>
</dbReference>
<dbReference type="EMBL" id="UINC01007516">
    <property type="protein sequence ID" value="SVA33758.1"/>
    <property type="molecule type" value="Genomic_DNA"/>
</dbReference>
<sequence length="245" mass="28040">MIDYRKEFDDKGYFTCVSILDDSEREEFLSKIDQIEKSVISYPENKKEQDPNNPSRLRKINDLALNNQYFLKISKKPEILDIVAKCIGGDIKHFGDQLFMKPPGGVEKTSHQDSPYFPISPMNLISCWIALDDVNEENGCMKFIPGSHKWGALPHTEKWMVGDREDMCIPKDQIDDKEEVSINLIAGSASFHHSLLVHRSGPNKTSQSRRGWAIHYMSAKSKWTDGGQKKPEFKLLRGENHPECV</sequence>
<protein>
    <recommendedName>
        <fullName evidence="2">Fe2OG dioxygenase domain-containing protein</fullName>
    </recommendedName>
</protein>
<reference evidence="1" key="1">
    <citation type="submission" date="2018-05" db="EMBL/GenBank/DDBJ databases">
        <authorList>
            <person name="Lanie J.A."/>
            <person name="Ng W.-L."/>
            <person name="Kazmierczak K.M."/>
            <person name="Andrzejewski T.M."/>
            <person name="Davidsen T.M."/>
            <person name="Wayne K.J."/>
            <person name="Tettelin H."/>
            <person name="Glass J.I."/>
            <person name="Rusch D."/>
            <person name="Podicherti R."/>
            <person name="Tsui H.-C.T."/>
            <person name="Winkler M.E."/>
        </authorList>
    </citation>
    <scope>NUCLEOTIDE SEQUENCE</scope>
</reference>
<evidence type="ECO:0008006" key="2">
    <source>
        <dbReference type="Google" id="ProtNLM"/>
    </source>
</evidence>
<organism evidence="1">
    <name type="scientific">marine metagenome</name>
    <dbReference type="NCBI Taxonomy" id="408172"/>
    <lineage>
        <taxon>unclassified sequences</taxon>
        <taxon>metagenomes</taxon>
        <taxon>ecological metagenomes</taxon>
    </lineage>
</organism>
<dbReference type="Pfam" id="PF05721">
    <property type="entry name" value="PhyH"/>
    <property type="match status" value="1"/>
</dbReference>
<dbReference type="PANTHER" id="PTHR20883:SF48">
    <property type="entry name" value="ECTOINE DIOXYGENASE"/>
    <property type="match status" value="1"/>
</dbReference>
<dbReference type="GO" id="GO:0016491">
    <property type="term" value="F:oxidoreductase activity"/>
    <property type="evidence" value="ECO:0007669"/>
    <property type="project" value="UniProtKB-ARBA"/>
</dbReference>
<gene>
    <name evidence="1" type="ORF">METZ01_LOCUS86612</name>
</gene>